<evidence type="ECO:0000256" key="18">
    <source>
        <dbReference type="SAM" id="Phobius"/>
    </source>
</evidence>
<feature type="transmembrane region" description="Helical" evidence="18">
    <location>
        <begin position="784"/>
        <end position="804"/>
    </location>
</feature>
<evidence type="ECO:0000256" key="1">
    <source>
        <dbReference type="ARBA" id="ARBA00003954"/>
    </source>
</evidence>
<dbReference type="PANTHER" id="PTHR42861">
    <property type="entry name" value="CALCIUM-TRANSPORTING ATPASE"/>
    <property type="match status" value="1"/>
</dbReference>
<dbReference type="PRINTS" id="PR00119">
    <property type="entry name" value="CATATPASE"/>
</dbReference>
<evidence type="ECO:0000256" key="6">
    <source>
        <dbReference type="ARBA" id="ARBA00022475"/>
    </source>
</evidence>
<feature type="transmembrane region" description="Helical" evidence="18">
    <location>
        <begin position="718"/>
        <end position="741"/>
    </location>
</feature>
<evidence type="ECO:0000313" key="20">
    <source>
        <dbReference type="EMBL" id="MBB2159401.1"/>
    </source>
</evidence>
<dbReference type="Pfam" id="PF00690">
    <property type="entry name" value="Cation_ATPase_N"/>
    <property type="match status" value="1"/>
</dbReference>
<dbReference type="Proteomes" id="UP000589085">
    <property type="component" value="Unassembled WGS sequence"/>
</dbReference>
<keyword evidence="13" id="KW-1278">Translocase</keyword>
<feature type="domain" description="Cation-transporting P-type ATPase N-terminal" evidence="19">
    <location>
        <begin position="13"/>
        <end position="86"/>
    </location>
</feature>
<dbReference type="InterPro" id="IPR044492">
    <property type="entry name" value="P_typ_ATPase_HD_dom"/>
</dbReference>
<dbReference type="SMART" id="SM00831">
    <property type="entry name" value="Cation_ATPase_N"/>
    <property type="match status" value="1"/>
</dbReference>
<proteinExistence type="inferred from homology"/>
<evidence type="ECO:0000256" key="8">
    <source>
        <dbReference type="ARBA" id="ARBA00022553"/>
    </source>
</evidence>
<dbReference type="GO" id="GO:0005524">
    <property type="term" value="F:ATP binding"/>
    <property type="evidence" value="ECO:0007669"/>
    <property type="project" value="UniProtKB-KW"/>
</dbReference>
<dbReference type="InterPro" id="IPR006415">
    <property type="entry name" value="P-type_ATPase_IIIB"/>
</dbReference>
<dbReference type="InterPro" id="IPR008250">
    <property type="entry name" value="ATPase_P-typ_transduc_dom_A_sf"/>
</dbReference>
<dbReference type="InterPro" id="IPR023299">
    <property type="entry name" value="ATPase_P-typ_cyto_dom_N"/>
</dbReference>
<evidence type="ECO:0000256" key="11">
    <source>
        <dbReference type="ARBA" id="ARBA00022840"/>
    </source>
</evidence>
<evidence type="ECO:0000256" key="14">
    <source>
        <dbReference type="ARBA" id="ARBA00022989"/>
    </source>
</evidence>
<protein>
    <recommendedName>
        <fullName evidence="5">Magnesium-transporting ATPase, P-type 1</fullName>
        <ecNumber evidence="4">7.2.2.14</ecNumber>
    </recommendedName>
    <alternativeName>
        <fullName evidence="16">Mg(2+) transport ATPase, P-type 1</fullName>
    </alternativeName>
</protein>
<dbReference type="EC" id="7.2.2.14" evidence="4"/>
<evidence type="ECO:0000256" key="12">
    <source>
        <dbReference type="ARBA" id="ARBA00022842"/>
    </source>
</evidence>
<evidence type="ECO:0000256" key="2">
    <source>
        <dbReference type="ARBA" id="ARBA00004429"/>
    </source>
</evidence>
<keyword evidence="11" id="KW-0067">ATP-binding</keyword>
<dbReference type="InterPro" id="IPR018303">
    <property type="entry name" value="ATPase_P-typ_P_site"/>
</dbReference>
<evidence type="ECO:0000313" key="21">
    <source>
        <dbReference type="Proteomes" id="UP000589085"/>
    </source>
</evidence>
<keyword evidence="12" id="KW-0460">Magnesium</keyword>
<keyword evidence="15 18" id="KW-0472">Membrane</keyword>
<comment type="subcellular location">
    <subcellularLocation>
        <location evidence="2">Cell inner membrane</location>
        <topology evidence="2">Multi-pass membrane protein</topology>
    </subcellularLocation>
</comment>
<dbReference type="SFLD" id="SFLDG00002">
    <property type="entry name" value="C1.7:_P-type_atpase_like"/>
    <property type="match status" value="1"/>
</dbReference>
<dbReference type="SUPFAM" id="SSF56784">
    <property type="entry name" value="HAD-like"/>
    <property type="match status" value="1"/>
</dbReference>
<dbReference type="InterPro" id="IPR004014">
    <property type="entry name" value="ATPase_P-typ_cation-transptr_N"/>
</dbReference>
<keyword evidence="7" id="KW-0997">Cell inner membrane</keyword>
<dbReference type="InterPro" id="IPR023214">
    <property type="entry name" value="HAD_sf"/>
</dbReference>
<dbReference type="SFLD" id="SFLDF00027">
    <property type="entry name" value="p-type_atpase"/>
    <property type="match status" value="1"/>
</dbReference>
<evidence type="ECO:0000256" key="5">
    <source>
        <dbReference type="ARBA" id="ARBA00013555"/>
    </source>
</evidence>
<feature type="transmembrane region" description="Helical" evidence="18">
    <location>
        <begin position="66"/>
        <end position="84"/>
    </location>
</feature>
<evidence type="ECO:0000256" key="7">
    <source>
        <dbReference type="ARBA" id="ARBA00022519"/>
    </source>
</evidence>
<dbReference type="RefSeq" id="WP_182996282.1">
    <property type="nucleotide sequence ID" value="NZ_JABEQJ010000004.1"/>
</dbReference>
<evidence type="ECO:0000259" key="19">
    <source>
        <dbReference type="SMART" id="SM00831"/>
    </source>
</evidence>
<name>A0A7W4NKF7_9PROT</name>
<feature type="transmembrane region" description="Helical" evidence="18">
    <location>
        <begin position="90"/>
        <end position="106"/>
    </location>
</feature>
<dbReference type="Gene3D" id="3.40.50.1000">
    <property type="entry name" value="HAD superfamily/HAD-like"/>
    <property type="match status" value="1"/>
</dbReference>
<sequence>MENAAGFTKSSTPFWMRPPDATFAALASGAQGLTADEAAARLAADGPNTDRPVRRISPAVAIARRVLEPLILLLLFAAAVSAAMGDATSAGIIAAIIVGSIALDAIQEGRAARTADALKQSVALTAEVRRDGRFIDIPTADIVAGDVFRVRVGDVVPADALILDVSSFTADEAALTGEPYPVEKHPGIIASRAPAEATNALFRGSIVQTGEATALAVATGGKTLFGAVASVLAEDAAPSPFQRDLRALGLVVARAAGVLSVAVLAVNLLFGRPLIDSLMFAVALAVGLTPELLPMITTVTLSRGAVRMARQRVIVKRLTAIHDLGAMTVLCTDKTGTLTSAEIVLAGSLDARGADDPHIAMLAGLCAALAGDRGAMDGALAAAAPQAAEGWTAQGRIGFNYELRRGSVLAAREGERLLICKGAPEAILAVCDRQRDGSGAIMLDDAARDAIAARLRGLAAQGLRAVAVATKPCAAQVDTLEPGDDSDLIFEGVCTFADPPKASAAAALKRLAAAGVRVKILSGDDPLVVARVAGLVGLTETAVLAGPDLEMLNDDALAARVQGVDLYGRLTPDQKVRVVRALQARGETVGFLGDGVNDAPGIRTADVGLSVDGATGVARAAADMILLAPDLNVVADGVGEGRRTFANILKYVRMGSSSNFGNMLSMAMASLFLPFLPLLATQILLNNLLYDLSEIGIPFDTVDPSDLGRPQRWSMRGIVRYAGIMGPLSSIFDFMTFVVLLDGFHVAAPEFRTGWFLESIATQILVVFLIRTRGAPWRTPPDRWLLVSALCALVVALALPFTLAGRWFGFAAPGAGVLLGMGGITAGYLLAAQWVKRVAAGGH</sequence>
<dbReference type="PRINTS" id="PR00120">
    <property type="entry name" value="HATPASE"/>
</dbReference>
<keyword evidence="6" id="KW-1003">Cell membrane</keyword>
<dbReference type="InterPro" id="IPR023298">
    <property type="entry name" value="ATPase_P-typ_TM_dom_sf"/>
</dbReference>
<dbReference type="Pfam" id="PF13246">
    <property type="entry name" value="Cation_ATPase"/>
    <property type="match status" value="1"/>
</dbReference>
<dbReference type="Pfam" id="PF00689">
    <property type="entry name" value="Cation_ATPase_C"/>
    <property type="match status" value="1"/>
</dbReference>
<dbReference type="NCBIfam" id="TIGR01524">
    <property type="entry name" value="ATPase-IIIB_Mg"/>
    <property type="match status" value="1"/>
</dbReference>
<keyword evidence="9 18" id="KW-0812">Transmembrane</keyword>
<comment type="function">
    <text evidence="1">Mediates magnesium influx to the cytosol.</text>
</comment>
<dbReference type="PROSITE" id="PS00154">
    <property type="entry name" value="ATPASE_E1_E2"/>
    <property type="match status" value="1"/>
</dbReference>
<dbReference type="Gene3D" id="2.70.150.10">
    <property type="entry name" value="Calcium-transporting ATPase, cytoplasmic transduction domain A"/>
    <property type="match status" value="1"/>
</dbReference>
<feature type="transmembrane region" description="Helical" evidence="18">
    <location>
        <begin position="810"/>
        <end position="831"/>
    </location>
</feature>
<gene>
    <name evidence="20" type="primary">mgtA</name>
    <name evidence="20" type="ORF">HLH48_04305</name>
</gene>
<dbReference type="SUPFAM" id="SSF81665">
    <property type="entry name" value="Calcium ATPase, transmembrane domain M"/>
    <property type="match status" value="1"/>
</dbReference>
<reference evidence="20 21" key="1">
    <citation type="submission" date="2020-04" db="EMBL/GenBank/DDBJ databases">
        <title>Description of novel Gluconacetobacter.</title>
        <authorList>
            <person name="Sombolestani A."/>
        </authorList>
    </citation>
    <scope>NUCLEOTIDE SEQUENCE [LARGE SCALE GENOMIC DNA]</scope>
    <source>
        <strain evidence="20 21">LMG 19747</strain>
    </source>
</reference>
<comment type="similarity">
    <text evidence="3">Belongs to the cation transport ATPase (P-type) (TC 3.A.3) family. Type IIIB subfamily.</text>
</comment>
<keyword evidence="14 18" id="KW-1133">Transmembrane helix</keyword>
<comment type="catalytic activity">
    <reaction evidence="17">
        <text>Mg(2+)(out) + ATP + H2O = Mg(2+)(in) + ADP + phosphate + H(+)</text>
        <dbReference type="Rhea" id="RHEA:10260"/>
        <dbReference type="ChEBI" id="CHEBI:15377"/>
        <dbReference type="ChEBI" id="CHEBI:15378"/>
        <dbReference type="ChEBI" id="CHEBI:18420"/>
        <dbReference type="ChEBI" id="CHEBI:30616"/>
        <dbReference type="ChEBI" id="CHEBI:43474"/>
        <dbReference type="ChEBI" id="CHEBI:456216"/>
        <dbReference type="EC" id="7.2.2.14"/>
    </reaction>
</comment>
<dbReference type="Gene3D" id="1.20.1110.10">
    <property type="entry name" value="Calcium-transporting ATPase, transmembrane domain"/>
    <property type="match status" value="1"/>
</dbReference>
<evidence type="ECO:0000256" key="15">
    <source>
        <dbReference type="ARBA" id="ARBA00023136"/>
    </source>
</evidence>
<evidence type="ECO:0000256" key="13">
    <source>
        <dbReference type="ARBA" id="ARBA00022967"/>
    </source>
</evidence>
<dbReference type="AlphaFoldDB" id="A0A7W4NKF7"/>
<organism evidence="20 21">
    <name type="scientific">Gluconacetobacter sacchari</name>
    <dbReference type="NCBI Taxonomy" id="92759"/>
    <lineage>
        <taxon>Bacteria</taxon>
        <taxon>Pseudomonadati</taxon>
        <taxon>Pseudomonadota</taxon>
        <taxon>Alphaproteobacteria</taxon>
        <taxon>Acetobacterales</taxon>
        <taxon>Acetobacteraceae</taxon>
        <taxon>Gluconacetobacter</taxon>
    </lineage>
</organism>
<evidence type="ECO:0000256" key="4">
    <source>
        <dbReference type="ARBA" id="ARBA00012786"/>
    </source>
</evidence>
<dbReference type="InterPro" id="IPR036412">
    <property type="entry name" value="HAD-like_sf"/>
</dbReference>
<dbReference type="GO" id="GO:0015444">
    <property type="term" value="F:P-type magnesium transporter activity"/>
    <property type="evidence" value="ECO:0007669"/>
    <property type="project" value="UniProtKB-EC"/>
</dbReference>
<dbReference type="InterPro" id="IPR001757">
    <property type="entry name" value="P_typ_ATPase"/>
</dbReference>
<dbReference type="GO" id="GO:0016887">
    <property type="term" value="F:ATP hydrolysis activity"/>
    <property type="evidence" value="ECO:0007669"/>
    <property type="project" value="InterPro"/>
</dbReference>
<feature type="transmembrane region" description="Helical" evidence="18">
    <location>
        <begin position="247"/>
        <end position="271"/>
    </location>
</feature>
<dbReference type="InterPro" id="IPR059000">
    <property type="entry name" value="ATPase_P-type_domA"/>
</dbReference>
<dbReference type="SUPFAM" id="SSF81653">
    <property type="entry name" value="Calcium ATPase, transduction domain A"/>
    <property type="match status" value="1"/>
</dbReference>
<dbReference type="InterPro" id="IPR006068">
    <property type="entry name" value="ATPase_P-typ_cation-transptr_C"/>
</dbReference>
<evidence type="ECO:0000256" key="9">
    <source>
        <dbReference type="ARBA" id="ARBA00022692"/>
    </source>
</evidence>
<dbReference type="SFLD" id="SFLDS00003">
    <property type="entry name" value="Haloacid_Dehalogenase"/>
    <property type="match status" value="1"/>
</dbReference>
<comment type="caution">
    <text evidence="20">The sequence shown here is derived from an EMBL/GenBank/DDBJ whole genome shotgun (WGS) entry which is preliminary data.</text>
</comment>
<dbReference type="EMBL" id="JABEQJ010000004">
    <property type="protein sequence ID" value="MBB2159401.1"/>
    <property type="molecule type" value="Genomic_DNA"/>
</dbReference>
<accession>A0A7W4NKF7</accession>
<evidence type="ECO:0000256" key="10">
    <source>
        <dbReference type="ARBA" id="ARBA00022741"/>
    </source>
</evidence>
<keyword evidence="10" id="KW-0547">Nucleotide-binding</keyword>
<keyword evidence="8" id="KW-0597">Phosphoprotein</keyword>
<evidence type="ECO:0000256" key="17">
    <source>
        <dbReference type="ARBA" id="ARBA00047295"/>
    </source>
</evidence>
<dbReference type="Gene3D" id="3.40.1110.10">
    <property type="entry name" value="Calcium-transporting ATPase, cytoplasmic domain N"/>
    <property type="match status" value="1"/>
</dbReference>
<feature type="transmembrane region" description="Helical" evidence="18">
    <location>
        <begin position="753"/>
        <end position="772"/>
    </location>
</feature>
<dbReference type="Pfam" id="PF00122">
    <property type="entry name" value="E1-E2_ATPase"/>
    <property type="match status" value="1"/>
</dbReference>
<feature type="transmembrane region" description="Helical" evidence="18">
    <location>
        <begin position="277"/>
        <end position="302"/>
    </location>
</feature>
<dbReference type="NCBIfam" id="TIGR01494">
    <property type="entry name" value="ATPase_P-type"/>
    <property type="match status" value="2"/>
</dbReference>
<dbReference type="GO" id="GO:0005886">
    <property type="term" value="C:plasma membrane"/>
    <property type="evidence" value="ECO:0007669"/>
    <property type="project" value="UniProtKB-SubCell"/>
</dbReference>
<evidence type="ECO:0000256" key="3">
    <source>
        <dbReference type="ARBA" id="ARBA00008746"/>
    </source>
</evidence>
<evidence type="ECO:0000256" key="16">
    <source>
        <dbReference type="ARBA" id="ARBA00029806"/>
    </source>
</evidence>